<evidence type="ECO:0000313" key="2">
    <source>
        <dbReference type="EMBL" id="CAD7282194.1"/>
    </source>
</evidence>
<dbReference type="EMBL" id="OA885616">
    <property type="protein sequence ID" value="CAD7282194.1"/>
    <property type="molecule type" value="Genomic_DNA"/>
</dbReference>
<dbReference type="OrthoDB" id="8300484at2759"/>
<dbReference type="EMBL" id="CAJPEX010003579">
    <property type="protein sequence ID" value="CAG0922346.1"/>
    <property type="molecule type" value="Genomic_DNA"/>
</dbReference>
<dbReference type="AlphaFoldDB" id="A0A7R9BV62"/>
<proteinExistence type="predicted"/>
<reference evidence="2" key="1">
    <citation type="submission" date="2020-11" db="EMBL/GenBank/DDBJ databases">
        <authorList>
            <person name="Tran Van P."/>
        </authorList>
    </citation>
    <scope>NUCLEOTIDE SEQUENCE</scope>
</reference>
<name>A0A7R9BV62_9CRUS</name>
<organism evidence="2">
    <name type="scientific">Notodromas monacha</name>
    <dbReference type="NCBI Taxonomy" id="399045"/>
    <lineage>
        <taxon>Eukaryota</taxon>
        <taxon>Metazoa</taxon>
        <taxon>Ecdysozoa</taxon>
        <taxon>Arthropoda</taxon>
        <taxon>Crustacea</taxon>
        <taxon>Oligostraca</taxon>
        <taxon>Ostracoda</taxon>
        <taxon>Podocopa</taxon>
        <taxon>Podocopida</taxon>
        <taxon>Cypridocopina</taxon>
        <taxon>Cypridoidea</taxon>
        <taxon>Cyprididae</taxon>
        <taxon>Notodromas</taxon>
    </lineage>
</organism>
<keyword evidence="3" id="KW-1185">Reference proteome</keyword>
<protein>
    <submittedName>
        <fullName evidence="2">Uncharacterized protein</fullName>
    </submittedName>
</protein>
<evidence type="ECO:0000313" key="3">
    <source>
        <dbReference type="Proteomes" id="UP000678499"/>
    </source>
</evidence>
<feature type="region of interest" description="Disordered" evidence="1">
    <location>
        <begin position="44"/>
        <end position="63"/>
    </location>
</feature>
<sequence>MFGFRATGEIMSRRPVDSWAGAAIGTVHGARAVKNDVYLDNSLDSGVDGMRDSPNNSAEDLPDYITDAPNNITYLRGKFLGKISKNATMS</sequence>
<gene>
    <name evidence="2" type="ORF">NMOB1V02_LOCUS9823</name>
</gene>
<dbReference type="Proteomes" id="UP000678499">
    <property type="component" value="Unassembled WGS sequence"/>
</dbReference>
<accession>A0A7R9BV62</accession>
<evidence type="ECO:0000256" key="1">
    <source>
        <dbReference type="SAM" id="MobiDB-lite"/>
    </source>
</evidence>